<dbReference type="GeneID" id="41975277"/>
<dbReference type="STRING" id="1093900.A0A507B2W7"/>
<name>A0A507B2W7_9PEZI</name>
<evidence type="ECO:0000313" key="5">
    <source>
        <dbReference type="Proteomes" id="UP000319257"/>
    </source>
</evidence>
<reference evidence="4 5" key="1">
    <citation type="submission" date="2019-06" db="EMBL/GenBank/DDBJ databases">
        <title>Draft genome sequence of the filamentous fungus Phialemoniopsis curvata isolated from diesel fuel.</title>
        <authorList>
            <person name="Varaljay V.A."/>
            <person name="Lyon W.J."/>
            <person name="Crouch A.L."/>
            <person name="Drake C.E."/>
            <person name="Hollomon J.M."/>
            <person name="Nadeau L.J."/>
            <person name="Nunn H.S."/>
            <person name="Stevenson B.S."/>
            <person name="Bojanowski C.L."/>
            <person name="Crookes-Goodson W.J."/>
        </authorList>
    </citation>
    <scope>NUCLEOTIDE SEQUENCE [LARGE SCALE GENOMIC DNA]</scope>
    <source>
        <strain evidence="4 5">D216</strain>
    </source>
</reference>
<dbReference type="EMBL" id="SKBQ01000049">
    <property type="protein sequence ID" value="TPX11411.1"/>
    <property type="molecule type" value="Genomic_DNA"/>
</dbReference>
<dbReference type="RefSeq" id="XP_030993122.1">
    <property type="nucleotide sequence ID" value="XM_031142617.1"/>
</dbReference>
<dbReference type="Proteomes" id="UP000319257">
    <property type="component" value="Unassembled WGS sequence"/>
</dbReference>
<dbReference type="InParanoid" id="A0A507B2W7"/>
<dbReference type="InterPro" id="IPR006840">
    <property type="entry name" value="ChaC"/>
</dbReference>
<evidence type="ECO:0000313" key="4">
    <source>
        <dbReference type="EMBL" id="TPX11411.1"/>
    </source>
</evidence>
<comment type="caution">
    <text evidence="4">The sequence shown here is derived from an EMBL/GenBank/DDBJ whole genome shotgun (WGS) entry which is preliminary data.</text>
</comment>
<keyword evidence="5" id="KW-1185">Reference proteome</keyword>
<gene>
    <name evidence="4" type="ORF">E0L32_007830</name>
</gene>
<proteinExistence type="predicted"/>
<protein>
    <recommendedName>
        <fullName evidence="1">glutathione-specific gamma-glutamylcyclotransferase</fullName>
        <ecNumber evidence="1">4.3.2.7</ecNumber>
    </recommendedName>
</protein>
<dbReference type="GO" id="GO:0061928">
    <property type="term" value="F:glutathione specific gamma-glutamylcyclotransferase activity"/>
    <property type="evidence" value="ECO:0007669"/>
    <property type="project" value="UniProtKB-EC"/>
</dbReference>
<feature type="compositionally biased region" description="Polar residues" evidence="3">
    <location>
        <begin position="1"/>
        <end position="31"/>
    </location>
</feature>
<dbReference type="GO" id="GO:0006751">
    <property type="term" value="P:glutathione catabolic process"/>
    <property type="evidence" value="ECO:0007669"/>
    <property type="project" value="InterPro"/>
</dbReference>
<dbReference type="Pfam" id="PF04752">
    <property type="entry name" value="ChaC"/>
    <property type="match status" value="1"/>
</dbReference>
<evidence type="ECO:0000256" key="3">
    <source>
        <dbReference type="SAM" id="MobiDB-lite"/>
    </source>
</evidence>
<accession>A0A507B2W7</accession>
<sequence>MTAVTRTRTQSLASPSHLTLLSAHGPSTSISAKPPPTELSNVIFEAKHPLSRIVRRGCTRTQSQLRRSGVDLPCQVLTPYNHRIDGSLTLLRLASTESKIMSVDEHHLPPPTEDEEFWLFGYGYGLLLALHRQTSNLTLLPPFSSQEPHLEASTAFRAHWATLGDAHHAAPARVWGCAYRIARPRVAEVKAYLDIREINGYTIHYTPFHPASDDRRRGGGGGGGGDAPTTTIRTLVYIGTPDNAQFTGPQDVGALAEHIYRSEGPSGLNRDYLWGLERALDELSPESGDDHVSDLSERVRAIAKRAEAQKQGDGSSAPPAVIDGEAHPHHLHEFHRVTSVEESEETEKAD</sequence>
<dbReference type="EC" id="4.3.2.7" evidence="1"/>
<feature type="region of interest" description="Disordered" evidence="3">
    <location>
        <begin position="1"/>
        <end position="34"/>
    </location>
</feature>
<dbReference type="PANTHER" id="PTHR12192:SF2">
    <property type="entry name" value="GLUTATHIONE-SPECIFIC GAMMA-GLUTAMYLCYCLOTRANSFERASE 2"/>
    <property type="match status" value="1"/>
</dbReference>
<organism evidence="4 5">
    <name type="scientific">Thyridium curvatum</name>
    <dbReference type="NCBI Taxonomy" id="1093900"/>
    <lineage>
        <taxon>Eukaryota</taxon>
        <taxon>Fungi</taxon>
        <taxon>Dikarya</taxon>
        <taxon>Ascomycota</taxon>
        <taxon>Pezizomycotina</taxon>
        <taxon>Sordariomycetes</taxon>
        <taxon>Sordariomycetidae</taxon>
        <taxon>Thyridiales</taxon>
        <taxon>Thyridiaceae</taxon>
        <taxon>Thyridium</taxon>
    </lineage>
</organism>
<evidence type="ECO:0000256" key="1">
    <source>
        <dbReference type="ARBA" id="ARBA00012344"/>
    </source>
</evidence>
<feature type="compositionally biased region" description="Acidic residues" evidence="3">
    <location>
        <begin position="341"/>
        <end position="350"/>
    </location>
</feature>
<dbReference type="GO" id="GO:0005737">
    <property type="term" value="C:cytoplasm"/>
    <property type="evidence" value="ECO:0007669"/>
    <property type="project" value="TreeGrafter"/>
</dbReference>
<dbReference type="AlphaFoldDB" id="A0A507B2W7"/>
<feature type="region of interest" description="Disordered" evidence="3">
    <location>
        <begin position="209"/>
        <end position="229"/>
    </location>
</feature>
<keyword evidence="2" id="KW-0456">Lyase</keyword>
<dbReference type="PANTHER" id="PTHR12192">
    <property type="entry name" value="CATION TRANSPORT PROTEIN CHAC-RELATED"/>
    <property type="match status" value="1"/>
</dbReference>
<dbReference type="OrthoDB" id="1933483at2759"/>
<feature type="region of interest" description="Disordered" evidence="3">
    <location>
        <begin position="305"/>
        <end position="350"/>
    </location>
</feature>
<evidence type="ECO:0000256" key="2">
    <source>
        <dbReference type="ARBA" id="ARBA00023239"/>
    </source>
</evidence>